<evidence type="ECO:0000313" key="2">
    <source>
        <dbReference type="Proteomes" id="UP000325081"/>
    </source>
</evidence>
<proteinExistence type="predicted"/>
<organism evidence="1 2">
    <name type="scientific">Striga asiatica</name>
    <name type="common">Asiatic witchweed</name>
    <name type="synonym">Buchnera asiatica</name>
    <dbReference type="NCBI Taxonomy" id="4170"/>
    <lineage>
        <taxon>Eukaryota</taxon>
        <taxon>Viridiplantae</taxon>
        <taxon>Streptophyta</taxon>
        <taxon>Embryophyta</taxon>
        <taxon>Tracheophyta</taxon>
        <taxon>Spermatophyta</taxon>
        <taxon>Magnoliopsida</taxon>
        <taxon>eudicotyledons</taxon>
        <taxon>Gunneridae</taxon>
        <taxon>Pentapetalae</taxon>
        <taxon>asterids</taxon>
        <taxon>lamiids</taxon>
        <taxon>Lamiales</taxon>
        <taxon>Orobanchaceae</taxon>
        <taxon>Buchnereae</taxon>
        <taxon>Striga</taxon>
    </lineage>
</organism>
<dbReference type="AlphaFoldDB" id="A0A5A7RAE2"/>
<comment type="caution">
    <text evidence="1">The sequence shown here is derived from an EMBL/GenBank/DDBJ whole genome shotgun (WGS) entry which is preliminary data.</text>
</comment>
<gene>
    <name evidence="1" type="ORF">STAS_30841</name>
</gene>
<dbReference type="EMBL" id="BKCP01010515">
    <property type="protein sequence ID" value="GER53334.1"/>
    <property type="molecule type" value="Genomic_DNA"/>
</dbReference>
<feature type="non-terminal residue" evidence="1">
    <location>
        <position position="1"/>
    </location>
</feature>
<sequence length="99" mass="10868">GYSSIPDAEITFAFLDPLRQKEKPLCTLDLGDSVPIDESDNTEQESTPFARIGMKNATIAKVTPITTPTEIPTIKPDDSSLISMRAIHCILSMKEIIHP</sequence>
<accession>A0A5A7RAE2</accession>
<keyword evidence="2" id="KW-1185">Reference proteome</keyword>
<name>A0A5A7RAE2_STRAF</name>
<evidence type="ECO:0000313" key="1">
    <source>
        <dbReference type="EMBL" id="GER53334.1"/>
    </source>
</evidence>
<dbReference type="Proteomes" id="UP000325081">
    <property type="component" value="Unassembled WGS sequence"/>
</dbReference>
<reference evidence="2" key="1">
    <citation type="journal article" date="2019" name="Curr. Biol.">
        <title>Genome Sequence of Striga asiatica Provides Insight into the Evolution of Plant Parasitism.</title>
        <authorList>
            <person name="Yoshida S."/>
            <person name="Kim S."/>
            <person name="Wafula E.K."/>
            <person name="Tanskanen J."/>
            <person name="Kim Y.M."/>
            <person name="Honaas L."/>
            <person name="Yang Z."/>
            <person name="Spallek T."/>
            <person name="Conn C.E."/>
            <person name="Ichihashi Y."/>
            <person name="Cheong K."/>
            <person name="Cui S."/>
            <person name="Der J.P."/>
            <person name="Gundlach H."/>
            <person name="Jiao Y."/>
            <person name="Hori C."/>
            <person name="Ishida J.K."/>
            <person name="Kasahara H."/>
            <person name="Kiba T."/>
            <person name="Kim M.S."/>
            <person name="Koo N."/>
            <person name="Laohavisit A."/>
            <person name="Lee Y.H."/>
            <person name="Lumba S."/>
            <person name="McCourt P."/>
            <person name="Mortimer J.C."/>
            <person name="Mutuku J.M."/>
            <person name="Nomura T."/>
            <person name="Sasaki-Sekimoto Y."/>
            <person name="Seto Y."/>
            <person name="Wang Y."/>
            <person name="Wakatake T."/>
            <person name="Sakakibara H."/>
            <person name="Demura T."/>
            <person name="Yamaguchi S."/>
            <person name="Yoneyama K."/>
            <person name="Manabe R.I."/>
            <person name="Nelson D.C."/>
            <person name="Schulman A.H."/>
            <person name="Timko M.P."/>
            <person name="dePamphilis C.W."/>
            <person name="Choi D."/>
            <person name="Shirasu K."/>
        </authorList>
    </citation>
    <scope>NUCLEOTIDE SEQUENCE [LARGE SCALE GENOMIC DNA]</scope>
    <source>
        <strain evidence="2">cv. UVA1</strain>
    </source>
</reference>
<protein>
    <submittedName>
        <fullName evidence="1">Uncharacterized protein</fullName>
    </submittedName>
</protein>